<protein>
    <recommendedName>
        <fullName evidence="1">Conserved hypothetical protein CHP03032 domain-containing protein</fullName>
    </recommendedName>
</protein>
<name>A0A031JKW6_9SPHN</name>
<comment type="caution">
    <text evidence="2">The sequence shown here is derived from an EMBL/GenBank/DDBJ whole genome shotgun (WGS) entry which is preliminary data.</text>
</comment>
<dbReference type="AlphaFoldDB" id="A0A031JKW6"/>
<dbReference type="eggNOG" id="COG0456">
    <property type="taxonomic scope" value="Bacteria"/>
</dbReference>
<dbReference type="STRING" id="158500.BES08_00195"/>
<reference evidence="2 3" key="1">
    <citation type="submission" date="2014-03" db="EMBL/GenBank/DDBJ databases">
        <title>Whole genome sequence of Novosphingobium resinovorum KF1.</title>
        <authorList>
            <person name="Gan H.M."/>
            <person name="Gan H.Y."/>
            <person name="Chew T.H."/>
            <person name="Savka M.A."/>
        </authorList>
    </citation>
    <scope>NUCLEOTIDE SEQUENCE [LARGE SCALE GENOMIC DNA]</scope>
    <source>
        <strain evidence="2 3">KF1</strain>
    </source>
</reference>
<accession>A0A031JKW6</accession>
<sequence>MAAIQTTTGRASAPGAEAATLAPGATNIAVSRGFNAWLRTHRVSLAFTSYQTGQLFLVGAHANGTVSFNQQSFSRAMGLCWRPGRLYLGSLSQLWRLENMLRPGELGNKAFDAVLVPRNAQTIGDVDIHEVGADRDGRVIFVNTKYSCLATLDLTHSFRPIWKPAFISRLAPEDRCHLNGMAMADGEVRYVTAVSRSDVLSGWRERRHEGGVLIDVRDDRIVTDQLSMPHSPRVVGEQVYVLDSGRGQIVRIDPASGEKTDIAFCPGFLRGMAIHHGHAIVTLSKPRDGTFKGLLLDGELKKRDAEAWCGLMVVNLATGHIVEWVRLEGHITELFDVAAMPGVACPMSVGPQTEEIRSTITFDQL</sequence>
<organism evidence="2 3">
    <name type="scientific">Novosphingobium resinovorum</name>
    <dbReference type="NCBI Taxonomy" id="158500"/>
    <lineage>
        <taxon>Bacteria</taxon>
        <taxon>Pseudomonadati</taxon>
        <taxon>Pseudomonadota</taxon>
        <taxon>Alphaproteobacteria</taxon>
        <taxon>Sphingomonadales</taxon>
        <taxon>Sphingomonadaceae</taxon>
        <taxon>Novosphingobium</taxon>
    </lineage>
</organism>
<dbReference type="RefSeq" id="WP_036529276.1">
    <property type="nucleotide sequence ID" value="NZ_JFYZ01000041.1"/>
</dbReference>
<feature type="domain" description="Conserved hypothetical protein CHP03032" evidence="1">
    <location>
        <begin position="33"/>
        <end position="347"/>
    </location>
</feature>
<dbReference type="NCBIfam" id="TIGR03032">
    <property type="entry name" value="TIGR03032 family protein"/>
    <property type="match status" value="1"/>
</dbReference>
<dbReference type="InterPro" id="IPR017481">
    <property type="entry name" value="CHP03032"/>
</dbReference>
<evidence type="ECO:0000313" key="2">
    <source>
        <dbReference type="EMBL" id="EZP74744.1"/>
    </source>
</evidence>
<proteinExistence type="predicted"/>
<evidence type="ECO:0000259" key="1">
    <source>
        <dbReference type="Pfam" id="PF16261"/>
    </source>
</evidence>
<dbReference type="SUPFAM" id="SSF63825">
    <property type="entry name" value="YWTD domain"/>
    <property type="match status" value="1"/>
</dbReference>
<evidence type="ECO:0000313" key="3">
    <source>
        <dbReference type="Proteomes" id="UP000024329"/>
    </source>
</evidence>
<dbReference type="PATRIC" id="fig|158500.4.peg.4765"/>
<dbReference type="Pfam" id="PF16261">
    <property type="entry name" value="DUF4915"/>
    <property type="match status" value="1"/>
</dbReference>
<dbReference type="EMBL" id="JFYZ01000041">
    <property type="protein sequence ID" value="EZP74744.1"/>
    <property type="molecule type" value="Genomic_DNA"/>
</dbReference>
<gene>
    <name evidence="2" type="ORF">BV97_04692</name>
</gene>
<dbReference type="Proteomes" id="UP000024329">
    <property type="component" value="Unassembled WGS sequence"/>
</dbReference>